<dbReference type="GO" id="GO:0047632">
    <property type="term" value="F:agmatine deiminase activity"/>
    <property type="evidence" value="ECO:0007669"/>
    <property type="project" value="TreeGrafter"/>
</dbReference>
<organism evidence="2 3">
    <name type="scientific">Algoriphagus antarcticus</name>
    <dbReference type="NCBI Taxonomy" id="238540"/>
    <lineage>
        <taxon>Bacteria</taxon>
        <taxon>Pseudomonadati</taxon>
        <taxon>Bacteroidota</taxon>
        <taxon>Cytophagia</taxon>
        <taxon>Cytophagales</taxon>
        <taxon>Cyclobacteriaceae</taxon>
        <taxon>Algoriphagus</taxon>
    </lineage>
</organism>
<keyword evidence="3" id="KW-1185">Reference proteome</keyword>
<dbReference type="PANTHER" id="PTHR31377">
    <property type="entry name" value="AGMATINE DEIMINASE-RELATED"/>
    <property type="match status" value="1"/>
</dbReference>
<dbReference type="Proteomes" id="UP000256405">
    <property type="component" value="Unassembled WGS sequence"/>
</dbReference>
<evidence type="ECO:0000256" key="1">
    <source>
        <dbReference type="ARBA" id="ARBA00022801"/>
    </source>
</evidence>
<gene>
    <name evidence="2" type="ORF">C8N25_111146</name>
</gene>
<dbReference type="AlphaFoldDB" id="A0A3E0DUW0"/>
<dbReference type="SUPFAM" id="SSF55909">
    <property type="entry name" value="Pentein"/>
    <property type="match status" value="1"/>
</dbReference>
<dbReference type="GO" id="GO:0004668">
    <property type="term" value="F:protein-arginine deiminase activity"/>
    <property type="evidence" value="ECO:0007669"/>
    <property type="project" value="InterPro"/>
</dbReference>
<dbReference type="Pfam" id="PF04371">
    <property type="entry name" value="PAD_porph"/>
    <property type="match status" value="1"/>
</dbReference>
<sequence length="175" mass="20339">MLTDSQTNKLFLADCLQSKQPKFFQRFEKVLNDCNINFHFLPGTKDIWAVDFMPVQISTDKFVQFTYNPDYLQPKKYQKTISNVDSICKAINLTTTKSKLIVDGGNVSRTTDKVIMCDKVFHENKHISERELIKQLKDLFEVDKLFFVPWDINDFTGHADGMVRFIDSNTVLIND</sequence>
<accession>A0A3E0DUW0</accession>
<dbReference type="Gene3D" id="3.75.10.10">
    <property type="entry name" value="L-arginine/glycine Amidinotransferase, Chain A"/>
    <property type="match status" value="1"/>
</dbReference>
<dbReference type="OrthoDB" id="7871381at2"/>
<dbReference type="EMBL" id="QUNF01000011">
    <property type="protein sequence ID" value="REG87166.1"/>
    <property type="molecule type" value="Genomic_DNA"/>
</dbReference>
<reference evidence="2 3" key="1">
    <citation type="submission" date="2018-08" db="EMBL/GenBank/DDBJ databases">
        <title>Genomic Encyclopedia of Archaeal and Bacterial Type Strains, Phase II (KMG-II): from individual species to whole genera.</title>
        <authorList>
            <person name="Goeker M."/>
        </authorList>
    </citation>
    <scope>NUCLEOTIDE SEQUENCE [LARGE SCALE GENOMIC DNA]</scope>
    <source>
        <strain evidence="2 3">DSM 15986</strain>
    </source>
</reference>
<evidence type="ECO:0000313" key="2">
    <source>
        <dbReference type="EMBL" id="REG87166.1"/>
    </source>
</evidence>
<dbReference type="GO" id="GO:0009446">
    <property type="term" value="P:putrescine biosynthetic process"/>
    <property type="evidence" value="ECO:0007669"/>
    <property type="project" value="InterPro"/>
</dbReference>
<comment type="caution">
    <text evidence="2">The sequence shown here is derived from an EMBL/GenBank/DDBJ whole genome shotgun (WGS) entry which is preliminary data.</text>
</comment>
<dbReference type="InterPro" id="IPR007466">
    <property type="entry name" value="Peptidyl-Arg-deiminase_porph"/>
</dbReference>
<evidence type="ECO:0000313" key="3">
    <source>
        <dbReference type="Proteomes" id="UP000256405"/>
    </source>
</evidence>
<name>A0A3E0DUW0_9BACT</name>
<dbReference type="PANTHER" id="PTHR31377:SF0">
    <property type="entry name" value="AGMATINE DEIMINASE-RELATED"/>
    <property type="match status" value="1"/>
</dbReference>
<proteinExistence type="predicted"/>
<keyword evidence="1" id="KW-0378">Hydrolase</keyword>
<protein>
    <submittedName>
        <fullName evidence="2">Peptidyl-arginine deiminase</fullName>
    </submittedName>
</protein>